<proteinExistence type="predicted"/>
<dbReference type="Proteomes" id="UP000016860">
    <property type="component" value="Unassembled WGS sequence"/>
</dbReference>
<dbReference type="EMBL" id="ATAY01000094">
    <property type="protein sequence ID" value="EPR07983.1"/>
    <property type="molecule type" value="Genomic_DNA"/>
</dbReference>
<dbReference type="STRING" id="1330534.L323_18460"/>
<sequence length="143" mass="15628">MAKVSFKLPEEMLNKMTNLADKSDTVLKHVLERGAQPLYLTAQEKLSSSIGKETKIPSKAKGELLKSLRITRPFVDSNGNYGIKVGCEGNDSKGVSNAMKAAVLEHGKSDQVARPWLKPSGSKAKKNCIEEMKKALEDEVQAL</sequence>
<evidence type="ECO:0008006" key="3">
    <source>
        <dbReference type="Google" id="ProtNLM"/>
    </source>
</evidence>
<dbReference type="PATRIC" id="fig|1330534.3.peg.3663"/>
<accession>U4QWV3</accession>
<evidence type="ECO:0000313" key="1">
    <source>
        <dbReference type="EMBL" id="EPR07983.1"/>
    </source>
</evidence>
<evidence type="ECO:0000313" key="2">
    <source>
        <dbReference type="Proteomes" id="UP000016860"/>
    </source>
</evidence>
<dbReference type="AlphaFoldDB" id="U4QWV3"/>
<protein>
    <recommendedName>
        <fullName evidence="3">HK97 gp10 family phage protein</fullName>
    </recommendedName>
</protein>
<dbReference type="OrthoDB" id="3078321at2"/>
<organism evidence="1 2">
    <name type="scientific">Ruminiclostridium papyrosolvens C7</name>
    <dbReference type="NCBI Taxonomy" id="1330534"/>
    <lineage>
        <taxon>Bacteria</taxon>
        <taxon>Bacillati</taxon>
        <taxon>Bacillota</taxon>
        <taxon>Clostridia</taxon>
        <taxon>Eubacteriales</taxon>
        <taxon>Oscillospiraceae</taxon>
        <taxon>Ruminiclostridium</taxon>
    </lineage>
</organism>
<name>U4QWV3_9FIRM</name>
<comment type="caution">
    <text evidence="1">The sequence shown here is derived from an EMBL/GenBank/DDBJ whole genome shotgun (WGS) entry which is preliminary data.</text>
</comment>
<dbReference type="RefSeq" id="WP_020817064.1">
    <property type="nucleotide sequence ID" value="NZ_ATAY01000094.1"/>
</dbReference>
<gene>
    <name evidence="1" type="ORF">L323_18460</name>
</gene>
<reference evidence="1 2" key="1">
    <citation type="journal article" date="2013" name="Genome Announc.">
        <title>Draft Genome Sequence of the Cellulolytic Bacterium Clostridium papyrosolvens C7 (ATCC 700395).</title>
        <authorList>
            <person name="Zepeda V."/>
            <person name="Dassa B."/>
            <person name="Borovok I."/>
            <person name="Lamed R."/>
            <person name="Bayer E.A."/>
            <person name="Cate J.H."/>
        </authorList>
    </citation>
    <scope>NUCLEOTIDE SEQUENCE [LARGE SCALE GENOMIC DNA]</scope>
    <source>
        <strain evidence="1 2">C7</strain>
    </source>
</reference>